<dbReference type="InterPro" id="IPR004358">
    <property type="entry name" value="Sig_transdc_His_kin-like_C"/>
</dbReference>
<dbReference type="SMART" id="SM00387">
    <property type="entry name" value="HATPase_c"/>
    <property type="match status" value="1"/>
</dbReference>
<dbReference type="SUPFAM" id="SSF47384">
    <property type="entry name" value="Homodimeric domain of signal transducing histidine kinase"/>
    <property type="match status" value="1"/>
</dbReference>
<keyword evidence="6" id="KW-0472">Membrane</keyword>
<name>A0ABW4XTW8_9FLAO</name>
<evidence type="ECO:0000256" key="3">
    <source>
        <dbReference type="ARBA" id="ARBA00022553"/>
    </source>
</evidence>
<evidence type="ECO:0000256" key="4">
    <source>
        <dbReference type="ARBA" id="ARBA00022679"/>
    </source>
</evidence>
<keyword evidence="9" id="KW-1185">Reference proteome</keyword>
<dbReference type="SUPFAM" id="SSF55785">
    <property type="entry name" value="PYP-like sensor domain (PAS domain)"/>
    <property type="match status" value="2"/>
</dbReference>
<evidence type="ECO:0000313" key="8">
    <source>
        <dbReference type="EMBL" id="MFD2099016.1"/>
    </source>
</evidence>
<evidence type="ECO:0000256" key="1">
    <source>
        <dbReference type="ARBA" id="ARBA00000085"/>
    </source>
</evidence>
<evidence type="ECO:0000313" key="9">
    <source>
        <dbReference type="Proteomes" id="UP001597342"/>
    </source>
</evidence>
<evidence type="ECO:0000256" key="5">
    <source>
        <dbReference type="ARBA" id="ARBA00022777"/>
    </source>
</evidence>
<dbReference type="Pfam" id="PF13426">
    <property type="entry name" value="PAS_9"/>
    <property type="match status" value="1"/>
</dbReference>
<dbReference type="InterPro" id="IPR036890">
    <property type="entry name" value="HATPase_C_sf"/>
</dbReference>
<dbReference type="Gene3D" id="3.30.450.20">
    <property type="entry name" value="PAS domain"/>
    <property type="match status" value="2"/>
</dbReference>
<sequence length="724" mass="83820">MYLKRLIHRIAHSPILDKIALAIVIVLLLFITAVLFGQIKTLETSMEDVSNSLMVDKEINTLFSQYDLMESAEFRSVILKDSTFEESYIDRKLESDRTLRTLYDLAKDTPYQNASLDSITQLKDSLHVTLTALHGKIRPSQADSTAMIYVEKAAAILKNLRGIKTNMLDHNERLLQEHLGTYRRLTFLTPLTTLILALFSIVVFTVAYFRLRRHKNQIESSEALLQNIVQSTDNIMNYYEPIYDSNETVVDFRIMFANICNRDYLNLEPEDIIGKPISEVYPFVLENNELERMINCYLNDETIDFEREVFVDGEPYWFHTFVRGMDNGLLEVVRNKTDEYNAKEDLLQLNEQLEVQNFIMSEAKKMAKIGSYTWDMENDKAELSENFYRILDCEPGEFEGSSTTYQSFVHPEDIQQYEEFSSWLNEIKKPKEHVYRIITKKGVVKYLRSKGQFVERDGQTVKIGVVQDVTDQIKYENDLKIKNLELERSNEELESFNRVASHDLQEPLRKIQMFISRLDETDKNTLTTKGREYFDKISFVAARMQSLIRNLLTYSRIGSGSNDFEKIDLNEVLKKVHEDFLERIGDVDAKITSEKLPTVPGVFFQLEQLFSNLISNALKYRNPIVTPKIELTSEKVSHKEVPVKFIKPAKEYYKITVSDNGIGFDNENAETIFEVFQRLHAKNKYSGNGIGLAICKKIVENHHGYIHATSELGHGSSFIMYLPA</sequence>
<dbReference type="InterPro" id="IPR000014">
    <property type="entry name" value="PAS"/>
</dbReference>
<comment type="catalytic activity">
    <reaction evidence="1">
        <text>ATP + protein L-histidine = ADP + protein N-phospho-L-histidine.</text>
        <dbReference type="EC" id="2.7.13.3"/>
    </reaction>
</comment>
<evidence type="ECO:0000259" key="7">
    <source>
        <dbReference type="PROSITE" id="PS50109"/>
    </source>
</evidence>
<dbReference type="Proteomes" id="UP001597342">
    <property type="component" value="Unassembled WGS sequence"/>
</dbReference>
<keyword evidence="8" id="KW-0547">Nucleotide-binding</keyword>
<dbReference type="PANTHER" id="PTHR43304:SF1">
    <property type="entry name" value="PAC DOMAIN-CONTAINING PROTEIN"/>
    <property type="match status" value="1"/>
</dbReference>
<dbReference type="InterPro" id="IPR003661">
    <property type="entry name" value="HisK_dim/P_dom"/>
</dbReference>
<keyword evidence="5" id="KW-0418">Kinase</keyword>
<dbReference type="EC" id="2.7.13.3" evidence="2"/>
<dbReference type="Pfam" id="PF02518">
    <property type="entry name" value="HATPase_c"/>
    <property type="match status" value="1"/>
</dbReference>
<dbReference type="SMART" id="SM00388">
    <property type="entry name" value="HisKA"/>
    <property type="match status" value="1"/>
</dbReference>
<dbReference type="RefSeq" id="WP_379829781.1">
    <property type="nucleotide sequence ID" value="NZ_JBHUHU010000001.1"/>
</dbReference>
<dbReference type="CDD" id="cd00130">
    <property type="entry name" value="PAS"/>
    <property type="match status" value="2"/>
</dbReference>
<keyword evidence="8" id="KW-0067">ATP-binding</keyword>
<protein>
    <recommendedName>
        <fullName evidence="2">histidine kinase</fullName>
        <ecNumber evidence="2">2.7.13.3</ecNumber>
    </recommendedName>
</protein>
<dbReference type="InterPro" id="IPR005467">
    <property type="entry name" value="His_kinase_dom"/>
</dbReference>
<keyword evidence="6" id="KW-1133">Transmembrane helix</keyword>
<dbReference type="InterPro" id="IPR052162">
    <property type="entry name" value="Sensor_kinase/Photoreceptor"/>
</dbReference>
<dbReference type="CDD" id="cd00082">
    <property type="entry name" value="HisKA"/>
    <property type="match status" value="1"/>
</dbReference>
<dbReference type="Pfam" id="PF08447">
    <property type="entry name" value="PAS_3"/>
    <property type="match status" value="1"/>
</dbReference>
<evidence type="ECO:0000256" key="6">
    <source>
        <dbReference type="SAM" id="Phobius"/>
    </source>
</evidence>
<dbReference type="EMBL" id="JBHUHU010000001">
    <property type="protein sequence ID" value="MFD2099016.1"/>
    <property type="molecule type" value="Genomic_DNA"/>
</dbReference>
<gene>
    <name evidence="8" type="ORF">ACFSJE_04465</name>
</gene>
<dbReference type="Gene3D" id="3.30.565.10">
    <property type="entry name" value="Histidine kinase-like ATPase, C-terminal domain"/>
    <property type="match status" value="1"/>
</dbReference>
<dbReference type="InterPro" id="IPR013655">
    <property type="entry name" value="PAS_fold_3"/>
</dbReference>
<accession>A0ABW4XTW8</accession>
<dbReference type="InterPro" id="IPR035965">
    <property type="entry name" value="PAS-like_dom_sf"/>
</dbReference>
<reference evidence="9" key="1">
    <citation type="journal article" date="2019" name="Int. J. Syst. Evol. Microbiol.">
        <title>The Global Catalogue of Microorganisms (GCM) 10K type strain sequencing project: providing services to taxonomists for standard genome sequencing and annotation.</title>
        <authorList>
            <consortium name="The Broad Institute Genomics Platform"/>
            <consortium name="The Broad Institute Genome Sequencing Center for Infectious Disease"/>
            <person name="Wu L."/>
            <person name="Ma J."/>
        </authorList>
    </citation>
    <scope>NUCLEOTIDE SEQUENCE [LARGE SCALE GENOMIC DNA]</scope>
    <source>
        <strain evidence="9">JCM 3389</strain>
    </source>
</reference>
<dbReference type="InterPro" id="IPR036097">
    <property type="entry name" value="HisK_dim/P_sf"/>
</dbReference>
<feature type="domain" description="Histidine kinase" evidence="7">
    <location>
        <begin position="499"/>
        <end position="724"/>
    </location>
</feature>
<dbReference type="Gene3D" id="1.10.287.130">
    <property type="match status" value="1"/>
</dbReference>
<keyword evidence="3" id="KW-0597">Phosphoprotein</keyword>
<keyword evidence="6" id="KW-0812">Transmembrane</keyword>
<dbReference type="PROSITE" id="PS50109">
    <property type="entry name" value="HIS_KIN"/>
    <property type="match status" value="1"/>
</dbReference>
<feature type="transmembrane region" description="Helical" evidence="6">
    <location>
        <begin position="187"/>
        <end position="209"/>
    </location>
</feature>
<keyword evidence="4" id="KW-0808">Transferase</keyword>
<dbReference type="GO" id="GO:0005524">
    <property type="term" value="F:ATP binding"/>
    <property type="evidence" value="ECO:0007669"/>
    <property type="project" value="UniProtKB-KW"/>
</dbReference>
<dbReference type="SUPFAM" id="SSF55874">
    <property type="entry name" value="ATPase domain of HSP90 chaperone/DNA topoisomerase II/histidine kinase"/>
    <property type="match status" value="1"/>
</dbReference>
<dbReference type="PRINTS" id="PR00344">
    <property type="entry name" value="BCTRLSENSOR"/>
</dbReference>
<dbReference type="Pfam" id="PF00512">
    <property type="entry name" value="HisKA"/>
    <property type="match status" value="1"/>
</dbReference>
<organism evidence="8 9">
    <name type="scientific">Flagellimonas iocasae</name>
    <dbReference type="NCBI Taxonomy" id="2055905"/>
    <lineage>
        <taxon>Bacteria</taxon>
        <taxon>Pseudomonadati</taxon>
        <taxon>Bacteroidota</taxon>
        <taxon>Flavobacteriia</taxon>
        <taxon>Flavobacteriales</taxon>
        <taxon>Flavobacteriaceae</taxon>
        <taxon>Flagellimonas</taxon>
    </lineage>
</organism>
<comment type="caution">
    <text evidence="8">The sequence shown here is derived from an EMBL/GenBank/DDBJ whole genome shotgun (WGS) entry which is preliminary data.</text>
</comment>
<dbReference type="InterPro" id="IPR003594">
    <property type="entry name" value="HATPase_dom"/>
</dbReference>
<feature type="transmembrane region" description="Helical" evidence="6">
    <location>
        <begin position="20"/>
        <end position="39"/>
    </location>
</feature>
<proteinExistence type="predicted"/>
<dbReference type="PANTHER" id="PTHR43304">
    <property type="entry name" value="PHYTOCHROME-LIKE PROTEIN CPH1"/>
    <property type="match status" value="1"/>
</dbReference>
<evidence type="ECO:0000256" key="2">
    <source>
        <dbReference type="ARBA" id="ARBA00012438"/>
    </source>
</evidence>